<sequence length="319" mass="32564">MALFKFAIPAGAPVGQGVSLAFMEILTDPETLRFGKDSLNTTMSAGVSAVLSGQNFALQLTEGDISFPSGKVTSLTLMIEGVTAMNVTGLNLALGPFADFIRDDDESGLIGWLLSGNDRMILTSQSDNMTGGGGDDTLLGNGAADSLAGGTGHDSILGGAGNDRLFGQQGNDHLLGGKGNDFLHGDAGNDRLSGNAGADILLGAAGKDTLTGGAGADKFMFISAAAGNKADVISDFTSGNDQIIIDPGAFAMPEGVLPANAFRKGTAAQDLDDRFIYDKATGRLFFDVDGSGNDPAILLATLTNKPNLVASDIVIDILV</sequence>
<dbReference type="SUPFAM" id="SSF51120">
    <property type="entry name" value="beta-Roll"/>
    <property type="match status" value="1"/>
</dbReference>
<keyword evidence="7" id="KW-1185">Reference proteome</keyword>
<dbReference type="PROSITE" id="PS00330">
    <property type="entry name" value="HEMOLYSIN_CALCIUM"/>
    <property type="match status" value="1"/>
</dbReference>
<dbReference type="AlphaFoldDB" id="A0A918TJQ9"/>
<evidence type="ECO:0000256" key="3">
    <source>
        <dbReference type="ARBA" id="ARBA00022525"/>
    </source>
</evidence>
<keyword evidence="4" id="KW-0677">Repeat</keyword>
<evidence type="ECO:0000313" key="6">
    <source>
        <dbReference type="EMBL" id="GHC48832.1"/>
    </source>
</evidence>
<evidence type="ECO:0000313" key="7">
    <source>
        <dbReference type="Proteomes" id="UP000638981"/>
    </source>
</evidence>
<reference evidence="6" key="1">
    <citation type="journal article" date="2014" name="Int. J. Syst. Evol. Microbiol.">
        <title>Complete genome sequence of Corynebacterium casei LMG S-19264T (=DSM 44701T), isolated from a smear-ripened cheese.</title>
        <authorList>
            <consortium name="US DOE Joint Genome Institute (JGI-PGF)"/>
            <person name="Walter F."/>
            <person name="Albersmeier A."/>
            <person name="Kalinowski J."/>
            <person name="Ruckert C."/>
        </authorList>
    </citation>
    <scope>NUCLEOTIDE SEQUENCE</scope>
    <source>
        <strain evidence="6">KCTC 23310</strain>
    </source>
</reference>
<dbReference type="PANTHER" id="PTHR38340">
    <property type="entry name" value="S-LAYER PROTEIN"/>
    <property type="match status" value="1"/>
</dbReference>
<comment type="cofactor">
    <cofactor evidence="1">
        <name>Ca(2+)</name>
        <dbReference type="ChEBI" id="CHEBI:29108"/>
    </cofactor>
</comment>
<dbReference type="InterPro" id="IPR050557">
    <property type="entry name" value="RTX_toxin/Mannuronan_C5-epim"/>
</dbReference>
<reference evidence="6" key="2">
    <citation type="submission" date="2020-09" db="EMBL/GenBank/DDBJ databases">
        <authorList>
            <person name="Sun Q."/>
            <person name="Kim S."/>
        </authorList>
    </citation>
    <scope>NUCLEOTIDE SEQUENCE</scope>
    <source>
        <strain evidence="6">KCTC 23310</strain>
    </source>
</reference>
<evidence type="ECO:0000256" key="2">
    <source>
        <dbReference type="ARBA" id="ARBA00004613"/>
    </source>
</evidence>
<gene>
    <name evidence="6" type="ORF">GCM10007315_08620</name>
</gene>
<dbReference type="InterPro" id="IPR013858">
    <property type="entry name" value="Peptidase_M10B_C"/>
</dbReference>
<keyword evidence="3" id="KW-0964">Secreted</keyword>
<dbReference type="Proteomes" id="UP000638981">
    <property type="component" value="Unassembled WGS sequence"/>
</dbReference>
<accession>A0A918TJQ9</accession>
<evidence type="ECO:0000256" key="1">
    <source>
        <dbReference type="ARBA" id="ARBA00001913"/>
    </source>
</evidence>
<comment type="subcellular location">
    <subcellularLocation>
        <location evidence="2">Secreted</location>
    </subcellularLocation>
</comment>
<dbReference type="PANTHER" id="PTHR38340:SF1">
    <property type="entry name" value="S-LAYER PROTEIN"/>
    <property type="match status" value="1"/>
</dbReference>
<dbReference type="InterPro" id="IPR018511">
    <property type="entry name" value="Hemolysin-typ_Ca-bd_CS"/>
</dbReference>
<organism evidence="6 7">
    <name type="scientific">Neogemmobacter tilapiae</name>
    <dbReference type="NCBI Taxonomy" id="875041"/>
    <lineage>
        <taxon>Bacteria</taxon>
        <taxon>Pseudomonadati</taxon>
        <taxon>Pseudomonadota</taxon>
        <taxon>Alphaproteobacteria</taxon>
        <taxon>Rhodobacterales</taxon>
        <taxon>Paracoccaceae</taxon>
        <taxon>Neogemmobacter</taxon>
    </lineage>
</organism>
<dbReference type="Pfam" id="PF00353">
    <property type="entry name" value="HemolysinCabind"/>
    <property type="match status" value="2"/>
</dbReference>
<feature type="domain" description="Peptidase M10 serralysin C-terminal" evidence="5">
    <location>
        <begin position="149"/>
        <end position="291"/>
    </location>
</feature>
<protein>
    <recommendedName>
        <fullName evidence="5">Peptidase M10 serralysin C-terminal domain-containing protein</fullName>
    </recommendedName>
</protein>
<comment type="caution">
    <text evidence="6">The sequence shown here is derived from an EMBL/GenBank/DDBJ whole genome shotgun (WGS) entry which is preliminary data.</text>
</comment>
<dbReference type="GO" id="GO:0005615">
    <property type="term" value="C:extracellular space"/>
    <property type="evidence" value="ECO:0007669"/>
    <property type="project" value="InterPro"/>
</dbReference>
<evidence type="ECO:0000256" key="4">
    <source>
        <dbReference type="ARBA" id="ARBA00022737"/>
    </source>
</evidence>
<dbReference type="Gene3D" id="2.150.10.10">
    <property type="entry name" value="Serralysin-like metalloprotease, C-terminal"/>
    <property type="match status" value="2"/>
</dbReference>
<dbReference type="InterPro" id="IPR001343">
    <property type="entry name" value="Hemolysn_Ca-bd"/>
</dbReference>
<name>A0A918TJQ9_9RHOB</name>
<dbReference type="PRINTS" id="PR00313">
    <property type="entry name" value="CABNDNGRPT"/>
</dbReference>
<dbReference type="InterPro" id="IPR011049">
    <property type="entry name" value="Serralysin-like_metalloprot_C"/>
</dbReference>
<dbReference type="EMBL" id="BMYJ01000002">
    <property type="protein sequence ID" value="GHC48832.1"/>
    <property type="molecule type" value="Genomic_DNA"/>
</dbReference>
<dbReference type="Pfam" id="PF08548">
    <property type="entry name" value="Peptidase_M10_C"/>
    <property type="match status" value="1"/>
</dbReference>
<dbReference type="GO" id="GO:0005509">
    <property type="term" value="F:calcium ion binding"/>
    <property type="evidence" value="ECO:0007669"/>
    <property type="project" value="InterPro"/>
</dbReference>
<dbReference type="RefSeq" id="WP_189410390.1">
    <property type="nucleotide sequence ID" value="NZ_BMYJ01000002.1"/>
</dbReference>
<proteinExistence type="predicted"/>
<evidence type="ECO:0000259" key="5">
    <source>
        <dbReference type="Pfam" id="PF08548"/>
    </source>
</evidence>